<comment type="caution">
    <text evidence="14">The sequence shown here is derived from an EMBL/GenBank/DDBJ whole genome shotgun (WGS) entry which is preliminary data.</text>
</comment>
<keyword evidence="3 12" id="KW-0813">Transport</keyword>
<keyword evidence="15" id="KW-1185">Reference proteome</keyword>
<dbReference type="PANTHER" id="PTHR30587:SF0">
    <property type="entry name" value="FLAGELLAR BIOSYNTHETIC PROTEIN FLIP"/>
    <property type="match status" value="1"/>
</dbReference>
<keyword evidence="9 12" id="KW-0472">Membrane</keyword>
<sequence length="245" mass="25977">MRRLAVFLALALALLPVPALAQSLNLDLGAGGAGATARLVQLTALIGLLSLAPSLLVMATAFARIAIVLSLLRSALGAPGIPPNPVLIGLSLFLTFFVMQPVLEQSWSQGLQPMAAGQIEEMAGLRAAAEPFRGFMLANARDEDIALFLELGRMPEVAAPEQTPWRALVPAFMVGELRRAFEIGFLLFLPFLIIDLVVASVLMGLGMMMLPPPTISLPFKLVFFVMVDGWRLVSGSLVQGFAGGG</sequence>
<keyword evidence="7 12" id="KW-0653">Protein transport</keyword>
<evidence type="ECO:0000256" key="11">
    <source>
        <dbReference type="ARBA" id="ARBA00023225"/>
    </source>
</evidence>
<dbReference type="OrthoDB" id="9805111at2"/>
<evidence type="ECO:0000256" key="7">
    <source>
        <dbReference type="ARBA" id="ARBA00022927"/>
    </source>
</evidence>
<evidence type="ECO:0000256" key="1">
    <source>
        <dbReference type="ARBA" id="ARBA00006257"/>
    </source>
</evidence>
<accession>A0A2U1V2Y4</accession>
<name>A0A2U1V2Y4_9PROT</name>
<dbReference type="NCBIfam" id="NF009438">
    <property type="entry name" value="PRK12797.1"/>
    <property type="match status" value="1"/>
</dbReference>
<dbReference type="Proteomes" id="UP000245048">
    <property type="component" value="Unassembled WGS sequence"/>
</dbReference>
<reference evidence="15" key="1">
    <citation type="submission" date="2017-10" db="EMBL/GenBank/DDBJ databases">
        <authorList>
            <person name="Toshchakov S.V."/>
            <person name="Goeva M.A."/>
        </authorList>
    </citation>
    <scope>NUCLEOTIDE SEQUENCE [LARGE SCALE GENOMIC DNA]</scope>
    <source>
        <strain evidence="15">JR1/69-1-13</strain>
    </source>
</reference>
<dbReference type="Pfam" id="PF00813">
    <property type="entry name" value="FliP"/>
    <property type="match status" value="1"/>
</dbReference>
<comment type="function">
    <text evidence="12">Plays a role in the flagellum-specific transport system.</text>
</comment>
<evidence type="ECO:0000256" key="10">
    <source>
        <dbReference type="ARBA" id="ARBA00023143"/>
    </source>
</evidence>
<comment type="similarity">
    <text evidence="1 12">Belongs to the FliP/MopC/SpaP family.</text>
</comment>
<dbReference type="PRINTS" id="PR00951">
    <property type="entry name" value="FLGBIOSNFLIP"/>
</dbReference>
<feature type="transmembrane region" description="Helical" evidence="12">
    <location>
        <begin position="45"/>
        <end position="72"/>
    </location>
</feature>
<evidence type="ECO:0000313" key="14">
    <source>
        <dbReference type="EMBL" id="PWC28262.1"/>
    </source>
</evidence>
<keyword evidence="5 12" id="KW-0812">Transmembrane</keyword>
<protein>
    <recommendedName>
        <fullName evidence="2 12">Flagellar biosynthetic protein FliP</fullName>
    </recommendedName>
</protein>
<keyword evidence="8 12" id="KW-1133">Transmembrane helix</keyword>
<dbReference type="GO" id="GO:0009306">
    <property type="term" value="P:protein secretion"/>
    <property type="evidence" value="ECO:0007669"/>
    <property type="project" value="UniProtKB-UniRule"/>
</dbReference>
<organism evidence="14 15">
    <name type="scientific">Teichococcus aestuarii</name>
    <dbReference type="NCBI Taxonomy" id="568898"/>
    <lineage>
        <taxon>Bacteria</taxon>
        <taxon>Pseudomonadati</taxon>
        <taxon>Pseudomonadota</taxon>
        <taxon>Alphaproteobacteria</taxon>
        <taxon>Acetobacterales</taxon>
        <taxon>Roseomonadaceae</taxon>
        <taxon>Roseomonas</taxon>
    </lineage>
</organism>
<comment type="subcellular location">
    <subcellularLocation>
        <location evidence="12">Cell membrane</location>
        <topology evidence="12">Multi-pass membrane protein</topology>
    </subcellularLocation>
    <subcellularLocation>
        <location evidence="12">Bacterial flagellum basal body</location>
    </subcellularLocation>
</comment>
<keyword evidence="14" id="KW-0969">Cilium</keyword>
<keyword evidence="11 12" id="KW-1006">Bacterial flagellum protein export</keyword>
<evidence type="ECO:0000313" key="15">
    <source>
        <dbReference type="Proteomes" id="UP000245048"/>
    </source>
</evidence>
<evidence type="ECO:0000256" key="12">
    <source>
        <dbReference type="RuleBase" id="RU362069"/>
    </source>
</evidence>
<feature type="transmembrane region" description="Helical" evidence="12">
    <location>
        <begin position="183"/>
        <end position="209"/>
    </location>
</feature>
<keyword evidence="4 12" id="KW-1003">Cell membrane</keyword>
<evidence type="ECO:0000256" key="2">
    <source>
        <dbReference type="ARBA" id="ARBA00021714"/>
    </source>
</evidence>
<evidence type="ECO:0000256" key="8">
    <source>
        <dbReference type="ARBA" id="ARBA00022989"/>
    </source>
</evidence>
<keyword evidence="6 12" id="KW-1005">Bacterial flagellum biogenesis</keyword>
<dbReference type="GO" id="GO:0044781">
    <property type="term" value="P:bacterial-type flagellum organization"/>
    <property type="evidence" value="ECO:0007669"/>
    <property type="project" value="UniProtKB-UniRule"/>
</dbReference>
<keyword evidence="13" id="KW-0732">Signal</keyword>
<evidence type="ECO:0000256" key="3">
    <source>
        <dbReference type="ARBA" id="ARBA00022448"/>
    </source>
</evidence>
<proteinExistence type="inferred from homology"/>
<dbReference type="GO" id="GO:0005886">
    <property type="term" value="C:plasma membrane"/>
    <property type="evidence" value="ECO:0007669"/>
    <property type="project" value="UniProtKB-SubCell"/>
</dbReference>
<dbReference type="AlphaFoldDB" id="A0A2U1V2Y4"/>
<feature type="transmembrane region" description="Helical" evidence="12">
    <location>
        <begin position="84"/>
        <end position="103"/>
    </location>
</feature>
<comment type="caution">
    <text evidence="12">Lacks conserved residue(s) required for the propagation of feature annotation.</text>
</comment>
<keyword evidence="14" id="KW-0282">Flagellum</keyword>
<keyword evidence="14" id="KW-0966">Cell projection</keyword>
<evidence type="ECO:0000256" key="4">
    <source>
        <dbReference type="ARBA" id="ARBA00022475"/>
    </source>
</evidence>
<evidence type="ECO:0000256" key="9">
    <source>
        <dbReference type="ARBA" id="ARBA00023136"/>
    </source>
</evidence>
<dbReference type="RefSeq" id="WP_109517490.1">
    <property type="nucleotide sequence ID" value="NZ_PDOA01000008.1"/>
</dbReference>
<dbReference type="PANTHER" id="PTHR30587">
    <property type="entry name" value="FLAGELLAR BIOSYNTHETIC PROTEIN FLIP"/>
    <property type="match status" value="1"/>
</dbReference>
<dbReference type="GO" id="GO:0009425">
    <property type="term" value="C:bacterial-type flagellum basal body"/>
    <property type="evidence" value="ECO:0007669"/>
    <property type="project" value="UniProtKB-SubCell"/>
</dbReference>
<feature type="chain" id="PRO_5015718105" description="Flagellar biosynthetic protein FliP" evidence="13">
    <location>
        <begin position="22"/>
        <end position="245"/>
    </location>
</feature>
<gene>
    <name evidence="12 14" type="primary">fliP</name>
    <name evidence="14" type="ORF">CR165_13285</name>
</gene>
<evidence type="ECO:0000256" key="5">
    <source>
        <dbReference type="ARBA" id="ARBA00022692"/>
    </source>
</evidence>
<dbReference type="InterPro" id="IPR005838">
    <property type="entry name" value="T3SS_IM_P"/>
</dbReference>
<dbReference type="NCBIfam" id="TIGR01103">
    <property type="entry name" value="fliP"/>
    <property type="match status" value="1"/>
</dbReference>
<dbReference type="EMBL" id="PDOA01000008">
    <property type="protein sequence ID" value="PWC28262.1"/>
    <property type="molecule type" value="Genomic_DNA"/>
</dbReference>
<evidence type="ECO:0000256" key="13">
    <source>
        <dbReference type="SAM" id="SignalP"/>
    </source>
</evidence>
<dbReference type="PROSITE" id="PS01061">
    <property type="entry name" value="FLIP_2"/>
    <property type="match status" value="1"/>
</dbReference>
<dbReference type="InterPro" id="IPR005837">
    <property type="entry name" value="FliP"/>
</dbReference>
<feature type="signal peptide" evidence="13">
    <location>
        <begin position="1"/>
        <end position="21"/>
    </location>
</feature>
<dbReference type="PRINTS" id="PR01302">
    <property type="entry name" value="TYPE3IMPPROT"/>
</dbReference>
<evidence type="ECO:0000256" key="6">
    <source>
        <dbReference type="ARBA" id="ARBA00022795"/>
    </source>
</evidence>
<keyword evidence="10" id="KW-0975">Bacterial flagellum</keyword>